<evidence type="ECO:0000256" key="2">
    <source>
        <dbReference type="ARBA" id="ARBA00009326"/>
    </source>
</evidence>
<comment type="similarity">
    <text evidence="2 7 8">Belongs to the peptidase C12 family.</text>
</comment>
<dbReference type="InterPro" id="IPR057254">
    <property type="entry name" value="UCH_AS"/>
</dbReference>
<evidence type="ECO:0000256" key="9">
    <source>
        <dbReference type="SAM" id="MobiDB-lite"/>
    </source>
</evidence>
<dbReference type="InterPro" id="IPR038765">
    <property type="entry name" value="Papain-like_cys_pep_sf"/>
</dbReference>
<evidence type="ECO:0000256" key="3">
    <source>
        <dbReference type="ARBA" id="ARBA00022670"/>
    </source>
</evidence>
<name>A0AAD5VL03_9AGAR</name>
<feature type="active site" description="Nucleophile" evidence="7">
    <location>
        <position position="115"/>
    </location>
</feature>
<gene>
    <name evidence="11" type="ORF">NP233_g10071</name>
</gene>
<dbReference type="PROSITE" id="PS00140">
    <property type="entry name" value="UCH_1"/>
    <property type="match status" value="1"/>
</dbReference>
<evidence type="ECO:0000256" key="4">
    <source>
        <dbReference type="ARBA" id="ARBA00022786"/>
    </source>
</evidence>
<comment type="caution">
    <text evidence="11">The sequence shown here is derived from an EMBL/GenBank/DDBJ whole genome shotgun (WGS) entry which is preliminary data.</text>
</comment>
<evidence type="ECO:0000256" key="1">
    <source>
        <dbReference type="ARBA" id="ARBA00000707"/>
    </source>
</evidence>
<dbReference type="Gene3D" id="3.40.532.10">
    <property type="entry name" value="Peptidase C12, ubiquitin carboxyl-terminal hydrolase"/>
    <property type="match status" value="2"/>
</dbReference>
<evidence type="ECO:0000256" key="5">
    <source>
        <dbReference type="ARBA" id="ARBA00022801"/>
    </source>
</evidence>
<dbReference type="PANTHER" id="PTHR10589">
    <property type="entry name" value="UBIQUITIN CARBOXYL-TERMINAL HYDROLASE"/>
    <property type="match status" value="1"/>
</dbReference>
<dbReference type="EMBL" id="JANIEX010000974">
    <property type="protein sequence ID" value="KAJ3561647.1"/>
    <property type="molecule type" value="Genomic_DNA"/>
</dbReference>
<evidence type="ECO:0000256" key="7">
    <source>
        <dbReference type="PROSITE-ProRule" id="PRU01393"/>
    </source>
</evidence>
<proteinExistence type="inferred from homology"/>
<evidence type="ECO:0000256" key="8">
    <source>
        <dbReference type="RuleBase" id="RU361215"/>
    </source>
</evidence>
<dbReference type="PANTHER" id="PTHR10589:SF17">
    <property type="entry name" value="UBIQUITIN CARBOXYL-TERMINAL HYDROLASE"/>
    <property type="match status" value="1"/>
</dbReference>
<dbReference type="PROSITE" id="PS52048">
    <property type="entry name" value="UCH_DOMAIN"/>
    <property type="match status" value="1"/>
</dbReference>
<dbReference type="Pfam" id="PF01088">
    <property type="entry name" value="Peptidase_C12"/>
    <property type="match status" value="1"/>
</dbReference>
<dbReference type="InterPro" id="IPR036959">
    <property type="entry name" value="Peptidase_C12_UCH_sf"/>
</dbReference>
<reference evidence="11" key="1">
    <citation type="submission" date="2022-07" db="EMBL/GenBank/DDBJ databases">
        <title>Genome Sequence of Leucocoprinus birnbaumii.</title>
        <authorList>
            <person name="Buettner E."/>
        </authorList>
    </citation>
    <scope>NUCLEOTIDE SEQUENCE</scope>
    <source>
        <strain evidence="11">VT141</strain>
    </source>
</reference>
<feature type="site" description="Transition state stabilizer" evidence="7">
    <location>
        <position position="109"/>
    </location>
</feature>
<accession>A0AAD5VL03</accession>
<evidence type="ECO:0000313" key="12">
    <source>
        <dbReference type="Proteomes" id="UP001213000"/>
    </source>
</evidence>
<evidence type="ECO:0000259" key="10">
    <source>
        <dbReference type="PROSITE" id="PS52048"/>
    </source>
</evidence>
<dbReference type="GO" id="GO:0004843">
    <property type="term" value="F:cysteine-type deubiquitinase activity"/>
    <property type="evidence" value="ECO:0007669"/>
    <property type="project" value="UniProtKB-UniRule"/>
</dbReference>
<keyword evidence="5 7" id="KW-0378">Hydrolase</keyword>
<dbReference type="EC" id="3.4.19.12" evidence="8"/>
<evidence type="ECO:0000256" key="6">
    <source>
        <dbReference type="ARBA" id="ARBA00022807"/>
    </source>
</evidence>
<feature type="compositionally biased region" description="Low complexity" evidence="9">
    <location>
        <begin position="238"/>
        <end position="247"/>
    </location>
</feature>
<organism evidence="11 12">
    <name type="scientific">Leucocoprinus birnbaumii</name>
    <dbReference type="NCBI Taxonomy" id="56174"/>
    <lineage>
        <taxon>Eukaryota</taxon>
        <taxon>Fungi</taxon>
        <taxon>Dikarya</taxon>
        <taxon>Basidiomycota</taxon>
        <taxon>Agaricomycotina</taxon>
        <taxon>Agaricomycetes</taxon>
        <taxon>Agaricomycetidae</taxon>
        <taxon>Agaricales</taxon>
        <taxon>Agaricineae</taxon>
        <taxon>Agaricaceae</taxon>
        <taxon>Leucocoprinus</taxon>
    </lineage>
</organism>
<dbReference type="GO" id="GO:0005737">
    <property type="term" value="C:cytoplasm"/>
    <property type="evidence" value="ECO:0007669"/>
    <property type="project" value="TreeGrafter"/>
</dbReference>
<dbReference type="GO" id="GO:0016579">
    <property type="term" value="P:protein deubiquitination"/>
    <property type="evidence" value="ECO:0007669"/>
    <property type="project" value="TreeGrafter"/>
</dbReference>
<dbReference type="GO" id="GO:0006511">
    <property type="term" value="P:ubiquitin-dependent protein catabolic process"/>
    <property type="evidence" value="ECO:0007669"/>
    <property type="project" value="UniProtKB-UniRule"/>
</dbReference>
<dbReference type="PRINTS" id="PR00707">
    <property type="entry name" value="UBCTHYDRLASE"/>
</dbReference>
<dbReference type="Proteomes" id="UP001213000">
    <property type="component" value="Unassembled WGS sequence"/>
</dbReference>
<evidence type="ECO:0000313" key="11">
    <source>
        <dbReference type="EMBL" id="KAJ3561647.1"/>
    </source>
</evidence>
<dbReference type="InterPro" id="IPR001578">
    <property type="entry name" value="Peptidase_C12_UCH"/>
</dbReference>
<keyword evidence="3 7" id="KW-0645">Protease</keyword>
<keyword evidence="12" id="KW-1185">Reference proteome</keyword>
<protein>
    <recommendedName>
        <fullName evidence="8">Ubiquitin carboxyl-terminal hydrolase</fullName>
        <ecNumber evidence="8">3.4.19.12</ecNumber>
    </recommendedName>
</protein>
<feature type="compositionally biased region" description="Low complexity" evidence="9">
    <location>
        <begin position="1"/>
        <end position="14"/>
    </location>
</feature>
<dbReference type="SUPFAM" id="SSF54001">
    <property type="entry name" value="Cysteine proteinases"/>
    <property type="match status" value="2"/>
</dbReference>
<feature type="active site" description="Proton donor" evidence="7">
    <location>
        <position position="190"/>
    </location>
</feature>
<keyword evidence="6 7" id="KW-0788">Thiol protease</keyword>
<feature type="region of interest" description="Disordered" evidence="9">
    <location>
        <begin position="1"/>
        <end position="23"/>
    </location>
</feature>
<dbReference type="AlphaFoldDB" id="A0AAD5VL03"/>
<feature type="region of interest" description="Disordered" evidence="9">
    <location>
        <begin position="233"/>
        <end position="263"/>
    </location>
</feature>
<keyword evidence="4 7" id="KW-0833">Ubl conjugation pathway</keyword>
<sequence>MSSTAEGTTAGTSSTKEKPRQSHWIPLEGNPEVFNSWADQAGLITAHNQFVDIYGLDEDLLSIIPKPTKAVVLLFPSNSPIKTKQAEQDEKITREGQHLIDGTLMYVKQYVENACGTIALIHAIANSEVMYKPASPLQRFISHCKGMTPEERGKLLESTDLFTKIHLDSSALGQTPQPTNDEDGMNTDLHFTCFVAAPDGEVRKAAAQRTHTFTVGEPQDTAEGSRSTVIETTITGSPVQEPTQTTESPPPDKPRFATGTSTAEGEPLEGMRLIELDGRRPFPIDHGPCTDVLEDTITVVKKQYLSQVESVYFSLMSFGPAPVNSPFH</sequence>
<comment type="catalytic activity">
    <reaction evidence="1 7 8">
        <text>Thiol-dependent hydrolysis of ester, thioester, amide, peptide and isopeptide bonds formed by the C-terminal Gly of ubiquitin (a 76-residue protein attached to proteins as an intracellular targeting signal).</text>
        <dbReference type="EC" id="3.4.19.12"/>
    </reaction>
</comment>
<feature type="domain" description="UCH catalytic" evidence="10">
    <location>
        <begin position="23"/>
        <end position="320"/>
    </location>
</feature>
<feature type="site" description="Important for enzyme activity" evidence="7">
    <location>
        <position position="277"/>
    </location>
</feature>